<evidence type="ECO:0000313" key="4">
    <source>
        <dbReference type="Proteomes" id="UP000006375"/>
    </source>
</evidence>
<accession>Q5FTM5</accession>
<feature type="domain" description="YbaK/aminoacyl-tRNA synthetase-associated" evidence="2">
    <location>
        <begin position="1"/>
        <end position="61"/>
    </location>
</feature>
<evidence type="ECO:0000256" key="1">
    <source>
        <dbReference type="SAM" id="MobiDB-lite"/>
    </source>
</evidence>
<organism evidence="3 4">
    <name type="scientific">Gluconobacter oxydans (strain 621H)</name>
    <name type="common">Gluconobacter suboxydans</name>
    <dbReference type="NCBI Taxonomy" id="290633"/>
    <lineage>
        <taxon>Bacteria</taxon>
        <taxon>Pseudomonadati</taxon>
        <taxon>Pseudomonadota</taxon>
        <taxon>Alphaproteobacteria</taxon>
        <taxon>Acetobacterales</taxon>
        <taxon>Acetobacteraceae</taxon>
        <taxon>Gluconobacter</taxon>
    </lineage>
</organism>
<feature type="compositionally biased region" description="Polar residues" evidence="1">
    <location>
        <begin position="11"/>
        <end position="21"/>
    </location>
</feature>
<dbReference type="eggNOG" id="COG2606">
    <property type="taxonomic scope" value="Bacteria"/>
</dbReference>
<evidence type="ECO:0000259" key="2">
    <source>
        <dbReference type="Pfam" id="PF04073"/>
    </source>
</evidence>
<keyword evidence="4" id="KW-1185">Reference proteome</keyword>
<protein>
    <submittedName>
        <fullName evidence="3">Putative regulatory protein</fullName>
    </submittedName>
</protein>
<dbReference type="EMBL" id="CP000009">
    <property type="protein sequence ID" value="AAW60271.1"/>
    <property type="molecule type" value="Genomic_DNA"/>
</dbReference>
<dbReference type="Gene3D" id="3.90.960.10">
    <property type="entry name" value="YbaK/aminoacyl-tRNA synthetase-associated domain"/>
    <property type="match status" value="1"/>
</dbReference>
<dbReference type="GO" id="GO:0002161">
    <property type="term" value="F:aminoacyl-tRNA deacylase activity"/>
    <property type="evidence" value="ECO:0007669"/>
    <property type="project" value="InterPro"/>
</dbReference>
<name>Q5FTM5_GLUOX</name>
<dbReference type="HOGENOM" id="CLU_2699503_0_0_5"/>
<dbReference type="SUPFAM" id="SSF55826">
    <property type="entry name" value="YbaK/ProRS associated domain"/>
    <property type="match status" value="1"/>
</dbReference>
<sequence>MMNPEKAQELTGFQSGGTSPFGSKTLIPVVISQDAMPREHVYINAGGQGFVVRITPADAQRATDAKVADIAAD</sequence>
<proteinExistence type="predicted"/>
<gene>
    <name evidence="3" type="ordered locus">GOX0492</name>
</gene>
<reference evidence="3 4" key="1">
    <citation type="journal article" date="2005" name="Nat. Biotechnol.">
        <title>Complete genome sequence of the acetic acid bacterium Gluconobacter oxydans.</title>
        <authorList>
            <person name="Prust C."/>
            <person name="Hoffmeister M."/>
            <person name="Liesegang H."/>
            <person name="Wiezer A."/>
            <person name="Fricke W.F."/>
            <person name="Ehrenreich A."/>
            <person name="Gottschalk G."/>
            <person name="Deppenmeier U."/>
        </authorList>
    </citation>
    <scope>NUCLEOTIDE SEQUENCE [LARGE SCALE GENOMIC DNA]</scope>
    <source>
        <strain evidence="3 4">621H</strain>
    </source>
</reference>
<evidence type="ECO:0000313" key="3">
    <source>
        <dbReference type="EMBL" id="AAW60271.1"/>
    </source>
</evidence>
<dbReference type="KEGG" id="gox:GOX0492"/>
<dbReference type="InterPro" id="IPR007214">
    <property type="entry name" value="YbaK/aa-tRNA-synth-assoc-dom"/>
</dbReference>
<dbReference type="AlphaFoldDB" id="Q5FTM5"/>
<dbReference type="Pfam" id="PF04073">
    <property type="entry name" value="tRNA_edit"/>
    <property type="match status" value="1"/>
</dbReference>
<dbReference type="STRING" id="290633.GOX0492"/>
<dbReference type="InterPro" id="IPR036754">
    <property type="entry name" value="YbaK/aa-tRNA-synt-asso_dom_sf"/>
</dbReference>
<dbReference type="Proteomes" id="UP000006375">
    <property type="component" value="Chromosome"/>
</dbReference>
<feature type="region of interest" description="Disordered" evidence="1">
    <location>
        <begin position="1"/>
        <end position="21"/>
    </location>
</feature>